<reference evidence="2 3" key="1">
    <citation type="submission" date="2017-06" db="EMBL/GenBank/DDBJ databases">
        <title>Genome sequencing of cyanobaciteial culture collection at National Institute for Environmental Studies (NIES).</title>
        <authorList>
            <person name="Hirose Y."/>
            <person name="Shimura Y."/>
            <person name="Fujisawa T."/>
            <person name="Nakamura Y."/>
            <person name="Kawachi M."/>
        </authorList>
    </citation>
    <scope>NUCLEOTIDE SEQUENCE [LARGE SCALE GENOMIC DNA]</scope>
    <source>
        <strain evidence="2 3">NIES-23</strain>
    </source>
</reference>
<feature type="signal peptide" evidence="1">
    <location>
        <begin position="1"/>
        <end position="33"/>
    </location>
</feature>
<keyword evidence="1" id="KW-0732">Signal</keyword>
<sequence length="363" mass="39965">MKLFSFWKYRKHQLRVFAVIVSIGLTIISTTSATNSQTVTRDPWLWPFSTTSIWNMPIGSNAKYIPANIQKAGWFGPDREYFYKLKASDPLRPVYSPGSWTKRCSGTNYMNISLPVPNSLIIPDATLTPYSTPNNASAFLMPDGKTLVQLEPLARCQKGGPIYGWRYYPDLSLSGQGIGGAHFGSGLSSIGGSIRRGELTNDQPIRHAIKFVLWGKKYFYYSSSLPGYRWPADRADNAAATNYGGKNPAFVQGTLLAIPPSVTESSLQLQTPVGKKLFRALQNYGAYVVDDAGWDGHYIAVEKGVPEEFKTKYGYSFEASSGTFYNDIMKLYQAVYIVDNNSPTSIGGGGATRRAPLAPPLPS</sequence>
<evidence type="ECO:0000313" key="2">
    <source>
        <dbReference type="EMBL" id="BAY71568.1"/>
    </source>
</evidence>
<feature type="chain" id="PRO_5011112708" evidence="1">
    <location>
        <begin position="34"/>
        <end position="363"/>
    </location>
</feature>
<dbReference type="EMBL" id="AP018216">
    <property type="protein sequence ID" value="BAY71568.1"/>
    <property type="molecule type" value="Genomic_DNA"/>
</dbReference>
<dbReference type="AlphaFoldDB" id="A0A1Z4KRH5"/>
<gene>
    <name evidence="2" type="ORF">NIES23_43880</name>
</gene>
<accession>A0A1Z4KRH5</accession>
<name>A0A1Z4KRH5_ANAVA</name>
<evidence type="ECO:0000256" key="1">
    <source>
        <dbReference type="SAM" id="SignalP"/>
    </source>
</evidence>
<dbReference type="Proteomes" id="UP000217507">
    <property type="component" value="Chromosome"/>
</dbReference>
<evidence type="ECO:0000313" key="3">
    <source>
        <dbReference type="Proteomes" id="UP000217507"/>
    </source>
</evidence>
<organism evidence="2 3">
    <name type="scientific">Trichormus variabilis NIES-23</name>
    <dbReference type="NCBI Taxonomy" id="1973479"/>
    <lineage>
        <taxon>Bacteria</taxon>
        <taxon>Bacillati</taxon>
        <taxon>Cyanobacteriota</taxon>
        <taxon>Cyanophyceae</taxon>
        <taxon>Nostocales</taxon>
        <taxon>Nostocaceae</taxon>
        <taxon>Trichormus</taxon>
    </lineage>
</organism>
<proteinExistence type="predicted"/>
<protein>
    <submittedName>
        <fullName evidence="2">Uncharacterized protein</fullName>
    </submittedName>
</protein>